<gene>
    <name evidence="1" type="ORF">EZS26_001489</name>
</gene>
<organism evidence="1 2">
    <name type="scientific">Candidatus Ordinivivax streblomastigis</name>
    <dbReference type="NCBI Taxonomy" id="2540710"/>
    <lineage>
        <taxon>Bacteria</taxon>
        <taxon>Pseudomonadati</taxon>
        <taxon>Bacteroidota</taxon>
        <taxon>Bacteroidia</taxon>
        <taxon>Bacteroidales</taxon>
        <taxon>Candidatus Ordinivivax</taxon>
    </lineage>
</organism>
<name>A0A5M8P202_9BACT</name>
<dbReference type="EMBL" id="SNRX01000008">
    <property type="protein sequence ID" value="KAA6302376.1"/>
    <property type="molecule type" value="Genomic_DNA"/>
</dbReference>
<evidence type="ECO:0000313" key="2">
    <source>
        <dbReference type="Proteomes" id="UP000324575"/>
    </source>
</evidence>
<evidence type="ECO:0000313" key="1">
    <source>
        <dbReference type="EMBL" id="KAA6302376.1"/>
    </source>
</evidence>
<accession>A0A5M8P202</accession>
<comment type="caution">
    <text evidence="1">The sequence shown here is derived from an EMBL/GenBank/DDBJ whole genome shotgun (WGS) entry which is preliminary data.</text>
</comment>
<sequence length="43" mass="4913">MNDMLDKNCRIVIARAKPEANQKEYTQTILDCFAPLAKTSKEI</sequence>
<dbReference type="AlphaFoldDB" id="A0A5M8P202"/>
<reference evidence="1 2" key="1">
    <citation type="submission" date="2019-03" db="EMBL/GenBank/DDBJ databases">
        <title>Single cell metagenomics reveals metabolic interactions within the superorganism composed of flagellate Streblomastix strix and complex community of Bacteroidetes bacteria on its surface.</title>
        <authorList>
            <person name="Treitli S.C."/>
            <person name="Kolisko M."/>
            <person name="Husnik F."/>
            <person name="Keeling P."/>
            <person name="Hampl V."/>
        </authorList>
    </citation>
    <scope>NUCLEOTIDE SEQUENCE [LARGE SCALE GENOMIC DNA]</scope>
    <source>
        <strain evidence="1">St1</strain>
    </source>
</reference>
<proteinExistence type="predicted"/>
<dbReference type="Proteomes" id="UP000324575">
    <property type="component" value="Unassembled WGS sequence"/>
</dbReference>
<protein>
    <submittedName>
        <fullName evidence="1">Uncharacterized protein</fullName>
    </submittedName>
</protein>